<protein>
    <submittedName>
        <fullName evidence="1">Sigma cross-reacting protein 27A</fullName>
    </submittedName>
</protein>
<name>A0A377XG93_KLEPN</name>
<reference evidence="1 2" key="1">
    <citation type="submission" date="2018-06" db="EMBL/GenBank/DDBJ databases">
        <authorList>
            <consortium name="Pathogen Informatics"/>
            <person name="Doyle S."/>
        </authorList>
    </citation>
    <scope>NUCLEOTIDE SEQUENCE [LARGE SCALE GENOMIC DNA]</scope>
    <source>
        <strain evidence="1 2">NCTC5047</strain>
    </source>
</reference>
<evidence type="ECO:0000313" key="1">
    <source>
        <dbReference type="EMBL" id="STT82222.1"/>
    </source>
</evidence>
<dbReference type="Gene3D" id="3.40.50.880">
    <property type="match status" value="1"/>
</dbReference>
<organism evidence="1 2">
    <name type="scientific">Klebsiella pneumoniae</name>
    <dbReference type="NCBI Taxonomy" id="573"/>
    <lineage>
        <taxon>Bacteria</taxon>
        <taxon>Pseudomonadati</taxon>
        <taxon>Pseudomonadota</taxon>
        <taxon>Gammaproteobacteria</taxon>
        <taxon>Enterobacterales</taxon>
        <taxon>Enterobacteriaceae</taxon>
        <taxon>Klebsiella/Raoultella group</taxon>
        <taxon>Klebsiella</taxon>
        <taxon>Klebsiella pneumoniae complex</taxon>
    </lineage>
</organism>
<sequence length="107" mass="11176">MPGGSRSAGPALAMHQTGKPLGFMCIAPAMLPKIFAFPLRITIGTDLDTADVVEEMGAEHVPCPVDDIVVDEDNKVVTTPAYMLAEDIAQAATGIEKLVARVLALSA</sequence>
<dbReference type="InterPro" id="IPR029062">
    <property type="entry name" value="Class_I_gatase-like"/>
</dbReference>
<dbReference type="PANTHER" id="PTHR10224:SF12">
    <property type="entry name" value="GLYOXALASE ELBB"/>
    <property type="match status" value="1"/>
</dbReference>
<dbReference type="PANTHER" id="PTHR10224">
    <property type="entry name" value="ES1 PROTEIN HOMOLOG, MITOCHONDRIAL"/>
    <property type="match status" value="1"/>
</dbReference>
<gene>
    <name evidence="1" type="primary">elbB_1</name>
    <name evidence="1" type="ORF">NCTC5047_03170</name>
</gene>
<accession>A0A377XG93</accession>
<evidence type="ECO:0000313" key="2">
    <source>
        <dbReference type="Proteomes" id="UP000254340"/>
    </source>
</evidence>
<dbReference type="EMBL" id="UGLH01000006">
    <property type="protein sequence ID" value="STT82222.1"/>
    <property type="molecule type" value="Genomic_DNA"/>
</dbReference>
<proteinExistence type="predicted"/>
<dbReference type="AlphaFoldDB" id="A0A377XG93"/>
<dbReference type="SUPFAM" id="SSF52317">
    <property type="entry name" value="Class I glutamine amidotransferase-like"/>
    <property type="match status" value="1"/>
</dbReference>
<dbReference type="Proteomes" id="UP000254340">
    <property type="component" value="Unassembled WGS sequence"/>
</dbReference>